<dbReference type="AlphaFoldDB" id="A0A4R8I521"/>
<dbReference type="RefSeq" id="WP_133944034.1">
    <property type="nucleotide sequence ID" value="NZ_SOEO01000002.1"/>
</dbReference>
<name>A0A4R8I521_9FLAO</name>
<evidence type="ECO:0000313" key="1">
    <source>
        <dbReference type="EMBL" id="TDX83983.1"/>
    </source>
</evidence>
<dbReference type="Proteomes" id="UP000295313">
    <property type="component" value="Unassembled WGS sequence"/>
</dbReference>
<keyword evidence="2" id="KW-1185">Reference proteome</keyword>
<comment type="caution">
    <text evidence="1">The sequence shown here is derived from an EMBL/GenBank/DDBJ whole genome shotgun (WGS) entry which is preliminary data.</text>
</comment>
<dbReference type="EMBL" id="SOEO01000002">
    <property type="protein sequence ID" value="TDX83983.1"/>
    <property type="molecule type" value="Genomic_DNA"/>
</dbReference>
<reference evidence="1 2" key="1">
    <citation type="submission" date="2019-03" db="EMBL/GenBank/DDBJ databases">
        <title>Genomic Encyclopedia of Type Strains, Phase III (KMG-III): the genomes of soil and plant-associated and newly described type strains.</title>
        <authorList>
            <person name="Whitman W."/>
        </authorList>
    </citation>
    <scope>NUCLEOTIDE SEQUENCE [LARGE SCALE GENOMIC DNA]</scope>
    <source>
        <strain evidence="1 2">CGMCC 1.12802</strain>
    </source>
</reference>
<evidence type="ECO:0000313" key="2">
    <source>
        <dbReference type="Proteomes" id="UP000295313"/>
    </source>
</evidence>
<protein>
    <submittedName>
        <fullName evidence="1">Uncharacterized protein</fullName>
    </submittedName>
</protein>
<accession>A0A4R8I521</accession>
<gene>
    <name evidence="1" type="ORF">B0I22_1571</name>
</gene>
<organism evidence="1 2">
    <name type="scientific">Epilithonimonas xixisoli</name>
    <dbReference type="NCBI Taxonomy" id="1476462"/>
    <lineage>
        <taxon>Bacteria</taxon>
        <taxon>Pseudomonadati</taxon>
        <taxon>Bacteroidota</taxon>
        <taxon>Flavobacteriia</taxon>
        <taxon>Flavobacteriales</taxon>
        <taxon>Weeksellaceae</taxon>
        <taxon>Chryseobacterium group</taxon>
        <taxon>Epilithonimonas</taxon>
    </lineage>
</organism>
<dbReference type="OrthoDB" id="1093642at2"/>
<proteinExistence type="predicted"/>
<sequence length="234" mass="25254">MLTLEQIIVLLTTKFAGVRKDGLAQLAKFIKLNATSEEEAQALVDGYSPEQVTEFVNDWRKDVDAEVGNGVKTAESNFKKKYNITDVPAEPKPGDPPVEPKPADVPADIASIIQAAIKPFADKLNAIETGNITATRSEQLNSKLANAPQAFKDRVLRDYGRMNFENDEAFTGYLTELDADLTNYTQEVSNQSLSAFGKPIVAGSEAGSVPTAVEQYLKETQAGGATNTLGGKEL</sequence>